<dbReference type="Gene3D" id="3.40.50.150">
    <property type="entry name" value="Vaccinia Virus protein VP39"/>
    <property type="match status" value="1"/>
</dbReference>
<evidence type="ECO:0000256" key="3">
    <source>
        <dbReference type="ARBA" id="ARBA00022691"/>
    </source>
</evidence>
<dbReference type="Pfam" id="PF03705">
    <property type="entry name" value="CheR_N"/>
    <property type="match status" value="1"/>
</dbReference>
<evidence type="ECO:0000313" key="5">
    <source>
        <dbReference type="EMBL" id="OAT79914.1"/>
    </source>
</evidence>
<proteinExistence type="predicted"/>
<organism evidence="5 6">
    <name type="scientific">Desulfotomaculum copahuensis</name>
    <dbReference type="NCBI Taxonomy" id="1838280"/>
    <lineage>
        <taxon>Bacteria</taxon>
        <taxon>Bacillati</taxon>
        <taxon>Bacillota</taxon>
        <taxon>Clostridia</taxon>
        <taxon>Eubacteriales</taxon>
        <taxon>Desulfotomaculaceae</taxon>
        <taxon>Desulfotomaculum</taxon>
    </lineage>
</organism>
<dbReference type="EMBL" id="LYVF01000188">
    <property type="protein sequence ID" value="OAT79914.1"/>
    <property type="molecule type" value="Genomic_DNA"/>
</dbReference>
<dbReference type="SUPFAM" id="SSF53335">
    <property type="entry name" value="S-adenosyl-L-methionine-dependent methyltransferases"/>
    <property type="match status" value="1"/>
</dbReference>
<dbReference type="InterPro" id="IPR022642">
    <property type="entry name" value="CheR_C"/>
</dbReference>
<dbReference type="InterPro" id="IPR050903">
    <property type="entry name" value="Bact_Chemotaxis_MeTrfase"/>
</dbReference>
<dbReference type="OrthoDB" id="9816309at2"/>
<dbReference type="PANTHER" id="PTHR24422:SF19">
    <property type="entry name" value="CHEMOTAXIS PROTEIN METHYLTRANSFERASE"/>
    <property type="match status" value="1"/>
</dbReference>
<dbReference type="GO" id="GO:0032259">
    <property type="term" value="P:methylation"/>
    <property type="evidence" value="ECO:0007669"/>
    <property type="project" value="UniProtKB-KW"/>
</dbReference>
<dbReference type="AlphaFoldDB" id="A0A1B7LBQ4"/>
<reference evidence="5 6" key="1">
    <citation type="submission" date="2016-04" db="EMBL/GenBank/DDBJ databases">
        <authorList>
            <person name="Evans L.H."/>
            <person name="Alamgir A."/>
            <person name="Owens N."/>
            <person name="Weber N.D."/>
            <person name="Virtaneva K."/>
            <person name="Barbian K."/>
            <person name="Babar A."/>
            <person name="Rosenke K."/>
        </authorList>
    </citation>
    <scope>NUCLEOTIDE SEQUENCE [LARGE SCALE GENOMIC DNA]</scope>
    <source>
        <strain evidence="5 6">LMa1</strain>
    </source>
</reference>
<keyword evidence="3" id="KW-0949">S-adenosyl-L-methionine</keyword>
<dbReference type="PANTHER" id="PTHR24422">
    <property type="entry name" value="CHEMOTAXIS PROTEIN METHYLTRANSFERASE"/>
    <property type="match status" value="1"/>
</dbReference>
<keyword evidence="1" id="KW-0489">Methyltransferase</keyword>
<evidence type="ECO:0000313" key="6">
    <source>
        <dbReference type="Proteomes" id="UP000078532"/>
    </source>
</evidence>
<name>A0A1B7LBQ4_9FIRM</name>
<dbReference type="InterPro" id="IPR000780">
    <property type="entry name" value="CheR_MeTrfase"/>
</dbReference>
<evidence type="ECO:0000259" key="4">
    <source>
        <dbReference type="PROSITE" id="PS50123"/>
    </source>
</evidence>
<evidence type="ECO:0000256" key="1">
    <source>
        <dbReference type="ARBA" id="ARBA00022603"/>
    </source>
</evidence>
<gene>
    <name evidence="5" type="ORF">A6M21_14485</name>
</gene>
<dbReference type="STRING" id="1838280.A6M21_14485"/>
<dbReference type="InterPro" id="IPR022641">
    <property type="entry name" value="CheR_N"/>
</dbReference>
<dbReference type="SUPFAM" id="SSF47757">
    <property type="entry name" value="Chemotaxis receptor methyltransferase CheR, N-terminal domain"/>
    <property type="match status" value="1"/>
</dbReference>
<accession>A0A1B7LBQ4</accession>
<keyword evidence="2" id="KW-0808">Transferase</keyword>
<dbReference type="Pfam" id="PF01739">
    <property type="entry name" value="CheR"/>
    <property type="match status" value="1"/>
</dbReference>
<dbReference type="InterPro" id="IPR029063">
    <property type="entry name" value="SAM-dependent_MTases_sf"/>
</dbReference>
<dbReference type="PROSITE" id="PS50123">
    <property type="entry name" value="CHER"/>
    <property type="match status" value="1"/>
</dbReference>
<keyword evidence="6" id="KW-1185">Reference proteome</keyword>
<dbReference type="PRINTS" id="PR00996">
    <property type="entry name" value="CHERMTFRASE"/>
</dbReference>
<dbReference type="SMART" id="SM00138">
    <property type="entry name" value="MeTrc"/>
    <property type="match status" value="1"/>
</dbReference>
<sequence>MDFAQFKDRVRKDFRLDLQSYKETQLRRRMDAFLARHRLNDYGVLFQLLRDDRAVYEAFLDHMTINVSEFFRDPARFKELEGAILPDLLRAKSRLNIWSAACANGAEPYSVAIILEDLAPARRHRLEATDIDKNILAKAQQGKYAADAVRNVDARRLARYFTRENGSYVLKEDIRRKVSFHRHDLLTEPFIRDCDLILCRNVTIYFTREAQDRLNRQFAAALSPGGVLFIGGSEMIFNYQELGLDKVSTCFYRKLEHRGAGR</sequence>
<feature type="domain" description="CheR-type methyltransferase" evidence="4">
    <location>
        <begin position="1"/>
        <end position="257"/>
    </location>
</feature>
<protein>
    <submittedName>
        <fullName evidence="5">Chemotaxis protein CheR</fullName>
    </submittedName>
</protein>
<dbReference type="Proteomes" id="UP000078532">
    <property type="component" value="Unassembled WGS sequence"/>
</dbReference>
<evidence type="ECO:0000256" key="2">
    <source>
        <dbReference type="ARBA" id="ARBA00022679"/>
    </source>
</evidence>
<dbReference type="GO" id="GO:0008757">
    <property type="term" value="F:S-adenosylmethionine-dependent methyltransferase activity"/>
    <property type="evidence" value="ECO:0007669"/>
    <property type="project" value="InterPro"/>
</dbReference>
<comment type="caution">
    <text evidence="5">The sequence shown here is derived from an EMBL/GenBank/DDBJ whole genome shotgun (WGS) entry which is preliminary data.</text>
</comment>
<dbReference type="RefSeq" id="WP_066670567.1">
    <property type="nucleotide sequence ID" value="NZ_LYVF01000188.1"/>
</dbReference>